<dbReference type="PANTHER" id="PTHR43572:SF77">
    <property type="entry name" value="PROTEIN DWARF 53-LIKE-LIKE"/>
    <property type="match status" value="1"/>
</dbReference>
<evidence type="ECO:0000256" key="6">
    <source>
        <dbReference type="SAM" id="MobiDB-lite"/>
    </source>
</evidence>
<dbReference type="PANTHER" id="PTHR43572">
    <property type="entry name" value="CHAPERONE PROTEIN CLPD, CHLOROPLASTIC"/>
    <property type="match status" value="1"/>
</dbReference>
<dbReference type="InterPro" id="IPR036628">
    <property type="entry name" value="Clp_N_dom_sf"/>
</dbReference>
<dbReference type="Pfam" id="PF26587">
    <property type="entry name" value="AAA_lid_SMAX1"/>
    <property type="match status" value="1"/>
</dbReference>
<feature type="region of interest" description="Disordered" evidence="6">
    <location>
        <begin position="547"/>
        <end position="587"/>
    </location>
</feature>
<keyword evidence="3" id="KW-0805">Transcription regulation</keyword>
<dbReference type="InterPro" id="IPR004176">
    <property type="entry name" value="Clp_R_N"/>
</dbReference>
<feature type="compositionally biased region" description="Polar residues" evidence="6">
    <location>
        <begin position="553"/>
        <end position="584"/>
    </location>
</feature>
<dbReference type="Pfam" id="PF07724">
    <property type="entry name" value="AAA_2"/>
    <property type="match status" value="1"/>
</dbReference>
<evidence type="ECO:0000256" key="5">
    <source>
        <dbReference type="PROSITE-ProRule" id="PRU01251"/>
    </source>
</evidence>
<comment type="caution">
    <text evidence="8">The sequence shown here is derived from an EMBL/GenBank/DDBJ whole genome shotgun (WGS) entry which is preliminary data.</text>
</comment>
<keyword evidence="4" id="KW-0804">Transcription</keyword>
<keyword evidence="2 5" id="KW-0677">Repeat</keyword>
<evidence type="ECO:0000256" key="1">
    <source>
        <dbReference type="ARBA" id="ARBA00008675"/>
    </source>
</evidence>
<dbReference type="AlphaFoldDB" id="A0AAV6XNU1"/>
<dbReference type="SUPFAM" id="SSF52540">
    <property type="entry name" value="P-loop containing nucleoside triphosphate hydrolases"/>
    <property type="match status" value="1"/>
</dbReference>
<evidence type="ECO:0000313" key="8">
    <source>
        <dbReference type="EMBL" id="KAG8380815.1"/>
    </source>
</evidence>
<dbReference type="GO" id="GO:0005524">
    <property type="term" value="F:ATP binding"/>
    <property type="evidence" value="ECO:0007669"/>
    <property type="project" value="InterPro"/>
</dbReference>
<evidence type="ECO:0000256" key="2">
    <source>
        <dbReference type="ARBA" id="ARBA00022737"/>
    </source>
</evidence>
<keyword evidence="9" id="KW-1185">Reference proteome</keyword>
<dbReference type="EMBL" id="WHWC01000006">
    <property type="protein sequence ID" value="KAG8380815.1"/>
    <property type="molecule type" value="Genomic_DNA"/>
</dbReference>
<dbReference type="InterPro" id="IPR058680">
    <property type="entry name" value="NBD_SMAX1-like"/>
</dbReference>
<feature type="domain" description="Clp R" evidence="7">
    <location>
        <begin position="8"/>
        <end position="180"/>
    </location>
</feature>
<evidence type="ECO:0000256" key="4">
    <source>
        <dbReference type="ARBA" id="ARBA00023163"/>
    </source>
</evidence>
<dbReference type="Proteomes" id="UP000826271">
    <property type="component" value="Unassembled WGS sequence"/>
</dbReference>
<evidence type="ECO:0000259" key="7">
    <source>
        <dbReference type="PROSITE" id="PS51903"/>
    </source>
</evidence>
<evidence type="ECO:0000313" key="9">
    <source>
        <dbReference type="Proteomes" id="UP000826271"/>
    </source>
</evidence>
<dbReference type="PROSITE" id="PS51903">
    <property type="entry name" value="CLP_R"/>
    <property type="match status" value="1"/>
</dbReference>
<organism evidence="8 9">
    <name type="scientific">Buddleja alternifolia</name>
    <dbReference type="NCBI Taxonomy" id="168488"/>
    <lineage>
        <taxon>Eukaryota</taxon>
        <taxon>Viridiplantae</taxon>
        <taxon>Streptophyta</taxon>
        <taxon>Embryophyta</taxon>
        <taxon>Tracheophyta</taxon>
        <taxon>Spermatophyta</taxon>
        <taxon>Magnoliopsida</taxon>
        <taxon>eudicotyledons</taxon>
        <taxon>Gunneridae</taxon>
        <taxon>Pentapetalae</taxon>
        <taxon>asterids</taxon>
        <taxon>lamiids</taxon>
        <taxon>Lamiales</taxon>
        <taxon>Scrophulariaceae</taxon>
        <taxon>Buddlejeae</taxon>
        <taxon>Buddleja</taxon>
    </lineage>
</organism>
<reference evidence="8" key="1">
    <citation type="submission" date="2019-10" db="EMBL/GenBank/DDBJ databases">
        <authorList>
            <person name="Zhang R."/>
            <person name="Pan Y."/>
            <person name="Wang J."/>
            <person name="Ma R."/>
            <person name="Yu S."/>
        </authorList>
    </citation>
    <scope>NUCLEOTIDE SEQUENCE</scope>
    <source>
        <strain evidence="8">LA-IB0</strain>
        <tissue evidence="8">Leaf</tissue>
    </source>
</reference>
<proteinExistence type="inferred from homology"/>
<dbReference type="Gene3D" id="3.40.50.300">
    <property type="entry name" value="P-loop containing nucleotide triphosphate hydrolases"/>
    <property type="match status" value="1"/>
</dbReference>
<dbReference type="InterPro" id="IPR051650">
    <property type="entry name" value="SL_signaling_regulator"/>
</dbReference>
<name>A0AAV6XNU1_9LAMI</name>
<comment type="similarity">
    <text evidence="1">Belongs to the ClpA/ClpB family.</text>
</comment>
<feature type="region of interest" description="Disordered" evidence="6">
    <location>
        <begin position="606"/>
        <end position="628"/>
    </location>
</feature>
<dbReference type="Gene3D" id="1.10.1780.10">
    <property type="entry name" value="Clp, N-terminal domain"/>
    <property type="match status" value="1"/>
</dbReference>
<dbReference type="InterPro" id="IPR003959">
    <property type="entry name" value="ATPase_AAA_core"/>
</dbReference>
<protein>
    <recommendedName>
        <fullName evidence="7">Clp R domain-containing protein</fullName>
    </recommendedName>
</protein>
<dbReference type="InterPro" id="IPR027417">
    <property type="entry name" value="P-loop_NTPase"/>
</dbReference>
<dbReference type="SUPFAM" id="SSF81923">
    <property type="entry name" value="Double Clp-N motif"/>
    <property type="match status" value="1"/>
</dbReference>
<dbReference type="GO" id="GO:0016887">
    <property type="term" value="F:ATP hydrolysis activity"/>
    <property type="evidence" value="ECO:0007669"/>
    <property type="project" value="InterPro"/>
</dbReference>
<dbReference type="Pfam" id="PF23569">
    <property type="entry name" value="NBD_SMAX1"/>
    <property type="match status" value="1"/>
</dbReference>
<evidence type="ECO:0000256" key="3">
    <source>
        <dbReference type="ARBA" id="ARBA00023015"/>
    </source>
</evidence>
<dbReference type="Pfam" id="PF02861">
    <property type="entry name" value="Clp_N"/>
    <property type="match status" value="1"/>
</dbReference>
<sequence>MPTPVDAARQCLTQEAATVLDEAVAVARRRGHGQTTSLHMISSLLSLPNSSLREACTRTRNNAYSTRVQFKALELSLSVSLDRLPSLQAAKVEEPPVSNSLMAAVKRSQANQRRQPENFTFYQQQQQQYSSSCSSVPVVKVELQNLVLSILDDPSVSRVFGEAGFRSCDIKLATLRPGNSFHAHQVFGYMSRYSKRPNPPLFLYSDNTNTNDVGLGGKGFRFPFMGCFSGDENSIKIGEVMVRDKKRNPLLLGVSANDALRSFLETVERKVRGALPEELNGLSVVCIKDEVLRFVNGDCDEGVLRLRFEEVERVLENVVGGGGVVVNIGDFQGLGGDGVGFDGLRYLVSEFGRLMAIHGGKLWVIGAAATYEIYFKILNKFPSIEDDLDLEILPITSLRFSVGGSYPRSSLMDSFVPLGGFFSMPPETKSPLSNTSQYVVRCHLCNEKYEQEVVALSKGGLSASVVQQYHASLPSWLQIAESGTQTGSAPIKGKDDRLLLNAKIKGLQNKWDGICHQHHYNQTFSKGYTHQLGYPFPRVLGFQVSEDCRENPSNDGNNHSNESSTEPGNKNVTSTLSTDLQHSPSKGFRSLDMLSKAHNLSLLSKSGEIPSESKGMNDRHTSPTSVTSVTTDLGLGIISEKLFKSSSCDNHTHSMVKDSKLLYKALLERVGQQEEAISSVIQAITRTGLHGVNRSDIWMNFRGPDRLGKIKIGVVLAEILYGSIESFIYADLSFQEEMVHTDVILNSRVTNKYDLTMRGTVVDYLVEKLSKKPCVVFLENIDKADLVVQNSLSLAVKTGRFADLRGREVNISNSIFIGTTTRSIEGGQSHEESSKYLEEDISRVKGSLIQILIRFDLNDDLMSENKKQLSDSTLMNKRKLMGQRRRTDECGSLEIAKRAHKASNSYLDLNLPAEGSEICNTYSEESDSESNSENQWLEDFESQIDQNQIIVFNQFDFDTLAEKQFKEISQCLHKIVGSECSLEMEPKVMKQLIAAEYLFGNNRVEDWIECVLKQGFVEAMGKFGLNARSIVKLVTCEGTISEEQPKSLLLPAKIIMN</sequence>
<gene>
    <name evidence="8" type="ORF">BUALT_Bualt06G0055700</name>
</gene>
<dbReference type="InterPro" id="IPR058954">
    <property type="entry name" value="AAA_lid_SMAX1"/>
</dbReference>
<accession>A0AAV6XNU1</accession>